<dbReference type="Proteomes" id="UP001206925">
    <property type="component" value="Unassembled WGS sequence"/>
</dbReference>
<evidence type="ECO:0000256" key="1">
    <source>
        <dbReference type="SAM" id="SignalP"/>
    </source>
</evidence>
<reference evidence="2" key="1">
    <citation type="submission" date="2022-06" db="EMBL/GenBank/DDBJ databases">
        <title>Uncovering the hologenomic basis of an extraordinary plant invasion.</title>
        <authorList>
            <person name="Bieker V.C."/>
            <person name="Martin M.D."/>
            <person name="Gilbert T."/>
            <person name="Hodgins K."/>
            <person name="Battlay P."/>
            <person name="Petersen B."/>
            <person name="Wilson J."/>
        </authorList>
    </citation>
    <scope>NUCLEOTIDE SEQUENCE</scope>
    <source>
        <strain evidence="2">AA19_3_7</strain>
        <tissue evidence="2">Leaf</tissue>
    </source>
</reference>
<evidence type="ECO:0008006" key="4">
    <source>
        <dbReference type="Google" id="ProtNLM"/>
    </source>
</evidence>
<sequence length="71" mass="7991">MVFFFVVKSVLWLSPAEASLSLTNTASMSCKEIYMGASIEIQCQILEDQRLIETLISRLGVIVDHGLHEYD</sequence>
<dbReference type="EMBL" id="JAMZMK010012115">
    <property type="protein sequence ID" value="KAI7724963.1"/>
    <property type="molecule type" value="Genomic_DNA"/>
</dbReference>
<comment type="caution">
    <text evidence="2">The sequence shown here is derived from an EMBL/GenBank/DDBJ whole genome shotgun (WGS) entry which is preliminary data.</text>
</comment>
<name>A0AAD5G267_AMBAR</name>
<protein>
    <recommendedName>
        <fullName evidence="4">Secreted protein</fullName>
    </recommendedName>
</protein>
<feature type="chain" id="PRO_5042149254" description="Secreted protein" evidence="1">
    <location>
        <begin position="19"/>
        <end position="71"/>
    </location>
</feature>
<feature type="signal peptide" evidence="1">
    <location>
        <begin position="1"/>
        <end position="18"/>
    </location>
</feature>
<accession>A0AAD5G267</accession>
<keyword evidence="1" id="KW-0732">Signal</keyword>
<evidence type="ECO:0000313" key="3">
    <source>
        <dbReference type="Proteomes" id="UP001206925"/>
    </source>
</evidence>
<proteinExistence type="predicted"/>
<dbReference type="AlphaFoldDB" id="A0AAD5G267"/>
<evidence type="ECO:0000313" key="2">
    <source>
        <dbReference type="EMBL" id="KAI7724963.1"/>
    </source>
</evidence>
<organism evidence="2 3">
    <name type="scientific">Ambrosia artemisiifolia</name>
    <name type="common">Common ragweed</name>
    <dbReference type="NCBI Taxonomy" id="4212"/>
    <lineage>
        <taxon>Eukaryota</taxon>
        <taxon>Viridiplantae</taxon>
        <taxon>Streptophyta</taxon>
        <taxon>Embryophyta</taxon>
        <taxon>Tracheophyta</taxon>
        <taxon>Spermatophyta</taxon>
        <taxon>Magnoliopsida</taxon>
        <taxon>eudicotyledons</taxon>
        <taxon>Gunneridae</taxon>
        <taxon>Pentapetalae</taxon>
        <taxon>asterids</taxon>
        <taxon>campanulids</taxon>
        <taxon>Asterales</taxon>
        <taxon>Asteraceae</taxon>
        <taxon>Asteroideae</taxon>
        <taxon>Heliantheae alliance</taxon>
        <taxon>Heliantheae</taxon>
        <taxon>Ambrosia</taxon>
    </lineage>
</organism>
<keyword evidence="3" id="KW-1185">Reference proteome</keyword>
<gene>
    <name evidence="2" type="ORF">M8C21_018882</name>
</gene>